<dbReference type="Pfam" id="PF18291">
    <property type="entry name" value="HU-HIG"/>
    <property type="match status" value="1"/>
</dbReference>
<dbReference type="GO" id="GO:0003677">
    <property type="term" value="F:DNA binding"/>
    <property type="evidence" value="ECO:0007669"/>
    <property type="project" value="UniProtKB-KW"/>
</dbReference>
<accession>A0A414LBS2</accession>
<feature type="domain" description="HU" evidence="3">
    <location>
        <begin position="27"/>
        <end position="109"/>
    </location>
</feature>
<dbReference type="NCBIfam" id="TIGR01201">
    <property type="entry name" value="HU_rel"/>
    <property type="match status" value="1"/>
</dbReference>
<dbReference type="SUPFAM" id="SSF47729">
    <property type="entry name" value="IHF-like DNA-binding proteins"/>
    <property type="match status" value="1"/>
</dbReference>
<reference evidence="4 5" key="1">
    <citation type="submission" date="2018-08" db="EMBL/GenBank/DDBJ databases">
        <title>A genome reference for cultivated species of the human gut microbiota.</title>
        <authorList>
            <person name="Zou Y."/>
            <person name="Xue W."/>
            <person name="Luo G."/>
        </authorList>
    </citation>
    <scope>NUCLEOTIDE SEQUENCE [LARGE SCALE GENOMIC DNA]</scope>
    <source>
        <strain evidence="4 5">AM27-17</strain>
    </source>
</reference>
<sequence length="155" mass="17027">MLFFKKVKKKLNGLWFPQLILVGKPAKTQEVAERLARESTVSPADVHAVIRALPDVMAEIMAEGRSVQLEGLGTFYYTCQASGKGVDSEAKVNANQITAVRVQFLPARQREGTQMTRSLVGNLTFTEWRGKEPQEDSGNDGGGKGDDYLEENPLG</sequence>
<dbReference type="AlphaFoldDB" id="A0A414LBS2"/>
<comment type="caution">
    <text evidence="4">The sequence shown here is derived from an EMBL/GenBank/DDBJ whole genome shotgun (WGS) entry which is preliminary data.</text>
</comment>
<evidence type="ECO:0000259" key="3">
    <source>
        <dbReference type="Pfam" id="PF18291"/>
    </source>
</evidence>
<name>A0A414LBS2_9BACE</name>
<dbReference type="EMBL" id="QSKV01000006">
    <property type="protein sequence ID" value="RHE92037.1"/>
    <property type="molecule type" value="Genomic_DNA"/>
</dbReference>
<proteinExistence type="predicted"/>
<evidence type="ECO:0000256" key="1">
    <source>
        <dbReference type="ARBA" id="ARBA00023125"/>
    </source>
</evidence>
<evidence type="ECO:0000313" key="4">
    <source>
        <dbReference type="EMBL" id="RHE92037.1"/>
    </source>
</evidence>
<dbReference type="RefSeq" id="WP_118222023.1">
    <property type="nucleotide sequence ID" value="NZ_JADNIJ010000004.1"/>
</dbReference>
<dbReference type="InterPro" id="IPR010992">
    <property type="entry name" value="IHF-like_DNA-bd_dom_sf"/>
</dbReference>
<evidence type="ECO:0000313" key="5">
    <source>
        <dbReference type="Proteomes" id="UP000285650"/>
    </source>
</evidence>
<organism evidence="4 5">
    <name type="scientific">Bacteroides intestinalis</name>
    <dbReference type="NCBI Taxonomy" id="329854"/>
    <lineage>
        <taxon>Bacteria</taxon>
        <taxon>Pseudomonadati</taxon>
        <taxon>Bacteroidota</taxon>
        <taxon>Bacteroidia</taxon>
        <taxon>Bacteroidales</taxon>
        <taxon>Bacteroidaceae</taxon>
        <taxon>Bacteroides</taxon>
    </lineage>
</organism>
<keyword evidence="1 4" id="KW-0238">DNA-binding</keyword>
<dbReference type="Gene3D" id="4.10.520.10">
    <property type="entry name" value="IHF-like DNA-binding proteins"/>
    <property type="match status" value="1"/>
</dbReference>
<dbReference type="InterPro" id="IPR041607">
    <property type="entry name" value="HU-HIG"/>
</dbReference>
<gene>
    <name evidence="4" type="ORF">DW712_10735</name>
</gene>
<protein>
    <submittedName>
        <fullName evidence="4">DNA-binding protein</fullName>
    </submittedName>
</protein>
<evidence type="ECO:0000256" key="2">
    <source>
        <dbReference type="SAM" id="MobiDB-lite"/>
    </source>
</evidence>
<feature type="region of interest" description="Disordered" evidence="2">
    <location>
        <begin position="127"/>
        <end position="155"/>
    </location>
</feature>
<dbReference type="Proteomes" id="UP000285650">
    <property type="component" value="Unassembled WGS sequence"/>
</dbReference>
<dbReference type="InterPro" id="IPR005902">
    <property type="entry name" value="HU_DNA-bd_put"/>
</dbReference>